<feature type="signal peptide" evidence="6">
    <location>
        <begin position="1"/>
        <end position="26"/>
    </location>
</feature>
<dbReference type="Gene3D" id="2.60.270.20">
    <property type="entry name" value="Cytolysin/lectin"/>
    <property type="match status" value="1"/>
</dbReference>
<keyword evidence="4" id="KW-1053">Target membrane</keyword>
<keyword evidence="3" id="KW-1052">Target cell membrane</keyword>
<dbReference type="SUPFAM" id="SSF63724">
    <property type="entry name" value="Cytolysin/lectin"/>
    <property type="match status" value="1"/>
</dbReference>
<dbReference type="GO" id="GO:0044218">
    <property type="term" value="C:other organism cell membrane"/>
    <property type="evidence" value="ECO:0007669"/>
    <property type="project" value="UniProtKB-KW"/>
</dbReference>
<dbReference type="EMBL" id="MH194224">
    <property type="protein sequence ID" value="AXS67893.1"/>
    <property type="molecule type" value="mRNA"/>
</dbReference>
<evidence type="ECO:0000256" key="3">
    <source>
        <dbReference type="ARBA" id="ARBA00022537"/>
    </source>
</evidence>
<evidence type="ECO:0000256" key="1">
    <source>
        <dbReference type="ARBA" id="ARBA00004175"/>
    </source>
</evidence>
<dbReference type="GO" id="GO:0042151">
    <property type="term" value="C:nematocyst"/>
    <property type="evidence" value="ECO:0007669"/>
    <property type="project" value="UniProtKB-SubCell"/>
</dbReference>
<accession>A0A499RUH1</accession>
<evidence type="ECO:0000256" key="5">
    <source>
        <dbReference type="ARBA" id="ARBA00023331"/>
    </source>
</evidence>
<dbReference type="InterPro" id="IPR050677">
    <property type="entry name" value="Actinoporin_PFT"/>
</dbReference>
<keyword evidence="6" id="KW-0732">Signal</keyword>
<evidence type="ECO:0000256" key="6">
    <source>
        <dbReference type="SAM" id="SignalP"/>
    </source>
</evidence>
<protein>
    <submittedName>
        <fullName evidence="7">Coluporin-21</fullName>
    </submittedName>
</protein>
<dbReference type="PANTHER" id="PTHR40388:SF1">
    <property type="entry name" value="BRYOPORIN"/>
    <property type="match status" value="1"/>
</dbReference>
<dbReference type="PANTHER" id="PTHR40388">
    <property type="entry name" value="BRYOPORIN"/>
    <property type="match status" value="1"/>
</dbReference>
<evidence type="ECO:0000313" key="7">
    <source>
        <dbReference type="EMBL" id="AXS67893.1"/>
    </source>
</evidence>
<feature type="chain" id="PRO_5020030246" evidence="6">
    <location>
        <begin position="27"/>
        <end position="248"/>
    </location>
</feature>
<evidence type="ECO:0000256" key="4">
    <source>
        <dbReference type="ARBA" id="ARBA00023298"/>
    </source>
</evidence>
<proteinExistence type="evidence at transcript level"/>
<keyword evidence="4" id="KW-0472">Membrane</keyword>
<keyword evidence="5" id="KW-0166">Nematocyst</keyword>
<sequence>MVLQLPRLKTVLVIFLFVIGHEPAQATGQDRDVDHKIVELNIRKTITDGKSLEISTLKSKAENLYSMTAVIQVENWTRFPLLSGEVHLYSGTTTSQPPNILPGETGCLALRKKLAVVYGTSGTVSWEVQGANRFLVVMWTVPYDRSTYSNWMAVGMTKKWNTTTVPQRTSFYDQMYHRSSDERITFSRKEFHHHAGPVSFRNDEEFQIIGEMTSFAQAVVTVTFQPDRNNYRYWYSEIRSNVGEPNSQ</sequence>
<dbReference type="InterPro" id="IPR015926">
    <property type="entry name" value="Cytolysin/lectin"/>
</dbReference>
<name>A0A499RUH1_9CAEN</name>
<evidence type="ECO:0000256" key="2">
    <source>
        <dbReference type="ARBA" id="ARBA00004532"/>
    </source>
</evidence>
<organism evidence="7">
    <name type="scientific">Colubraria reticulata</name>
    <dbReference type="NCBI Taxonomy" id="604273"/>
    <lineage>
        <taxon>Eukaryota</taxon>
        <taxon>Metazoa</taxon>
        <taxon>Spiralia</taxon>
        <taxon>Lophotrochozoa</taxon>
        <taxon>Mollusca</taxon>
        <taxon>Gastropoda</taxon>
        <taxon>Caenogastropoda</taxon>
        <taxon>Neogastropoda</taxon>
        <taxon>Buccinoidea</taxon>
        <taxon>Buccinidae</taxon>
        <taxon>Colubraria</taxon>
    </lineage>
</organism>
<reference evidence="7" key="1">
    <citation type="journal article" date="2018" name="Mol. Biol. Evol.">
        <title>Piercing Fishes: Porin Expansion and Adaptation to Hematophagy in the Vampire Snail Cumia reticulata.</title>
        <authorList>
            <person name="Gerdol M."/>
            <person name="Cervelli M."/>
            <person name="Oliverio M."/>
            <person name="Modica M.V."/>
        </authorList>
    </citation>
    <scope>NUCLEOTIDE SEQUENCE</scope>
</reference>
<comment type="subcellular location">
    <subcellularLocation>
        <location evidence="2">Nematocyst</location>
    </subcellularLocation>
    <subcellularLocation>
        <location evidence="1">Target cell membrane</location>
    </subcellularLocation>
</comment>
<dbReference type="AlphaFoldDB" id="A0A499RUH1"/>